<evidence type="ECO:0000313" key="2">
    <source>
        <dbReference type="EMBL" id="KAJ3658273.1"/>
    </source>
</evidence>
<gene>
    <name evidence="2" type="ORF">Zmor_010024</name>
</gene>
<feature type="region of interest" description="Disordered" evidence="1">
    <location>
        <begin position="1"/>
        <end position="36"/>
    </location>
</feature>
<proteinExistence type="predicted"/>
<evidence type="ECO:0000313" key="3">
    <source>
        <dbReference type="Proteomes" id="UP001168821"/>
    </source>
</evidence>
<accession>A0AA38II17</accession>
<organism evidence="2 3">
    <name type="scientific">Zophobas morio</name>
    <dbReference type="NCBI Taxonomy" id="2755281"/>
    <lineage>
        <taxon>Eukaryota</taxon>
        <taxon>Metazoa</taxon>
        <taxon>Ecdysozoa</taxon>
        <taxon>Arthropoda</taxon>
        <taxon>Hexapoda</taxon>
        <taxon>Insecta</taxon>
        <taxon>Pterygota</taxon>
        <taxon>Neoptera</taxon>
        <taxon>Endopterygota</taxon>
        <taxon>Coleoptera</taxon>
        <taxon>Polyphaga</taxon>
        <taxon>Cucujiformia</taxon>
        <taxon>Tenebrionidae</taxon>
        <taxon>Zophobas</taxon>
    </lineage>
</organism>
<dbReference type="EMBL" id="JALNTZ010000003">
    <property type="protein sequence ID" value="KAJ3658273.1"/>
    <property type="molecule type" value="Genomic_DNA"/>
</dbReference>
<protein>
    <submittedName>
        <fullName evidence="2">Uncharacterized protein</fullName>
    </submittedName>
</protein>
<evidence type="ECO:0000256" key="1">
    <source>
        <dbReference type="SAM" id="MobiDB-lite"/>
    </source>
</evidence>
<name>A0AA38II17_9CUCU</name>
<keyword evidence="3" id="KW-1185">Reference proteome</keyword>
<dbReference type="Proteomes" id="UP001168821">
    <property type="component" value="Unassembled WGS sequence"/>
</dbReference>
<sequence>MPSQPDSGENAESPQKKGQKAPSREQVAGAAGDIDSFVARRGGGRARAAAATCVTPHDPSRPLHSTEGGRTRTKAHSFGLMLRTRINRLFLCFIAGWDNGDGVT</sequence>
<feature type="region of interest" description="Disordered" evidence="1">
    <location>
        <begin position="48"/>
        <end position="72"/>
    </location>
</feature>
<comment type="caution">
    <text evidence="2">The sequence shown here is derived from an EMBL/GenBank/DDBJ whole genome shotgun (WGS) entry which is preliminary data.</text>
</comment>
<feature type="compositionally biased region" description="Polar residues" evidence="1">
    <location>
        <begin position="1"/>
        <end position="13"/>
    </location>
</feature>
<reference evidence="2" key="1">
    <citation type="journal article" date="2023" name="G3 (Bethesda)">
        <title>Whole genome assemblies of Zophobas morio and Tenebrio molitor.</title>
        <authorList>
            <person name="Kaur S."/>
            <person name="Stinson S.A."/>
            <person name="diCenzo G.C."/>
        </authorList>
    </citation>
    <scope>NUCLEOTIDE SEQUENCE</scope>
    <source>
        <strain evidence="2">QUZm001</strain>
    </source>
</reference>
<dbReference type="AlphaFoldDB" id="A0AA38II17"/>